<evidence type="ECO:0000313" key="3">
    <source>
        <dbReference type="Proteomes" id="UP000655751"/>
    </source>
</evidence>
<dbReference type="Proteomes" id="UP000655751">
    <property type="component" value="Unassembled WGS sequence"/>
</dbReference>
<dbReference type="EMBL" id="JADMLG010000019">
    <property type="protein sequence ID" value="MBH0780982.1"/>
    <property type="molecule type" value="Genomic_DNA"/>
</dbReference>
<comment type="caution">
    <text evidence="2">The sequence shown here is derived from an EMBL/GenBank/DDBJ whole genome shotgun (WGS) entry which is preliminary data.</text>
</comment>
<protein>
    <submittedName>
        <fullName evidence="2">Uncharacterized protein</fullName>
    </submittedName>
</protein>
<keyword evidence="1" id="KW-0472">Membrane</keyword>
<feature type="transmembrane region" description="Helical" evidence="1">
    <location>
        <begin position="34"/>
        <end position="54"/>
    </location>
</feature>
<sequence length="114" mass="12023">MSWGRTVVRAAVSAVVGTGLAVVVNLATSGDYSAWVWGAVVVLTLAVVAVSVWTETSAAPEPIRGIDLGNVKARSFRAKNVKSSGTALRMRRGRFREGIDIEDIESGRGDASHP</sequence>
<evidence type="ECO:0000313" key="2">
    <source>
        <dbReference type="EMBL" id="MBH0780982.1"/>
    </source>
</evidence>
<dbReference type="AlphaFoldDB" id="A0A931N6Q3"/>
<proteinExistence type="predicted"/>
<name>A0A931N6Q3_9NOCA</name>
<keyword evidence="3" id="KW-1185">Reference proteome</keyword>
<gene>
    <name evidence="2" type="ORF">IT779_32395</name>
</gene>
<feature type="transmembrane region" description="Helical" evidence="1">
    <location>
        <begin position="7"/>
        <end position="28"/>
    </location>
</feature>
<dbReference type="RefSeq" id="WP_196153283.1">
    <property type="nucleotide sequence ID" value="NZ_JADMLG010000019.1"/>
</dbReference>
<evidence type="ECO:0000256" key="1">
    <source>
        <dbReference type="SAM" id="Phobius"/>
    </source>
</evidence>
<reference evidence="2" key="1">
    <citation type="submission" date="2020-11" db="EMBL/GenBank/DDBJ databases">
        <title>Nocardia NEAU-351.nov., a novel actinomycete isolated from the cow dung.</title>
        <authorList>
            <person name="Zhang X."/>
        </authorList>
    </citation>
    <scope>NUCLEOTIDE SEQUENCE</scope>
    <source>
        <strain evidence="2">NEAU-351</strain>
    </source>
</reference>
<keyword evidence="1" id="KW-0812">Transmembrane</keyword>
<organism evidence="2 3">
    <name type="scientific">Nocardia bovistercoris</name>
    <dbReference type="NCBI Taxonomy" id="2785916"/>
    <lineage>
        <taxon>Bacteria</taxon>
        <taxon>Bacillati</taxon>
        <taxon>Actinomycetota</taxon>
        <taxon>Actinomycetes</taxon>
        <taxon>Mycobacteriales</taxon>
        <taxon>Nocardiaceae</taxon>
        <taxon>Nocardia</taxon>
    </lineage>
</organism>
<accession>A0A931N6Q3</accession>
<keyword evidence="1" id="KW-1133">Transmembrane helix</keyword>